<keyword evidence="3" id="KW-1185">Reference proteome</keyword>
<dbReference type="EMBL" id="VZIZ01000013">
    <property type="protein sequence ID" value="KAF0569151.1"/>
    <property type="molecule type" value="Genomic_DNA"/>
</dbReference>
<dbReference type="Pfam" id="PF04965">
    <property type="entry name" value="GPW_gp25"/>
    <property type="match status" value="1"/>
</dbReference>
<evidence type="ECO:0000313" key="2">
    <source>
        <dbReference type="EMBL" id="KAF0569151.1"/>
    </source>
</evidence>
<gene>
    <name evidence="2" type="ORF">FQV37_344</name>
</gene>
<proteinExistence type="predicted"/>
<accession>A0A6N7C1I5</accession>
<dbReference type="Proteomes" id="UP000471465">
    <property type="component" value="Unassembled WGS sequence"/>
</dbReference>
<dbReference type="InterPro" id="IPR007048">
    <property type="entry name" value="IraD/Gp25-like"/>
</dbReference>
<dbReference type="SUPFAM" id="SSF160719">
    <property type="entry name" value="gpW/gp25-like"/>
    <property type="match status" value="1"/>
</dbReference>
<comment type="caution">
    <text evidence="2">The sequence shown here is derived from an EMBL/GenBank/DDBJ whole genome shotgun (WGS) entry which is preliminary data.</text>
</comment>
<feature type="domain" description="IraD/Gp25-like" evidence="1">
    <location>
        <begin position="27"/>
        <end position="112"/>
    </location>
</feature>
<name>A0A6N7C1I5_9GAMM</name>
<dbReference type="AlphaFoldDB" id="A0A6N7C1I5"/>
<evidence type="ECO:0000313" key="3">
    <source>
        <dbReference type="Proteomes" id="UP000471465"/>
    </source>
</evidence>
<protein>
    <submittedName>
        <fullName evidence="2">Phage baseplate assembly protein</fullName>
    </submittedName>
</protein>
<sequence length="129" mass="14660">MLNQDNNVTVINVKGMSRSTGQRIDQTNHILQSVRDILMTPIGSRVMRRDYGSLLPFLIDAPINAYFIMQLRASVIHALMRWETRVTPTRIELMTDDSASQGVASLMIEYRYVISKKIERTYLSLGGAL</sequence>
<organism evidence="2 3">
    <name type="scientific">Psychrobacter nivimaris</name>
    <dbReference type="NCBI Taxonomy" id="281738"/>
    <lineage>
        <taxon>Bacteria</taxon>
        <taxon>Pseudomonadati</taxon>
        <taxon>Pseudomonadota</taxon>
        <taxon>Gammaproteobacteria</taxon>
        <taxon>Moraxellales</taxon>
        <taxon>Moraxellaceae</taxon>
        <taxon>Psychrobacter</taxon>
    </lineage>
</organism>
<evidence type="ECO:0000259" key="1">
    <source>
        <dbReference type="Pfam" id="PF04965"/>
    </source>
</evidence>
<dbReference type="Gene3D" id="3.10.450.40">
    <property type="match status" value="1"/>
</dbReference>
<dbReference type="RefSeq" id="WP_160021648.1">
    <property type="nucleotide sequence ID" value="NZ_VZIZ01000013.1"/>
</dbReference>
<reference evidence="2 3" key="1">
    <citation type="submission" date="2019-09" db="EMBL/GenBank/DDBJ databases">
        <title>Draft genome sequence of Psychrobacter nivimaris LAMA 639, in search for biotechnological relevant genes.</title>
        <authorList>
            <person name="Lima A.O.S."/>
            <person name="Staloch B.E.K."/>
            <person name="Freitas R.C."/>
            <person name="Niero H."/>
            <person name="Silva M.A.C."/>
        </authorList>
    </citation>
    <scope>NUCLEOTIDE SEQUENCE [LARGE SCALE GENOMIC DNA]</scope>
    <source>
        <strain evidence="2 3">LAMA 639</strain>
    </source>
</reference>